<gene>
    <name evidence="8" type="ORF">PQ455_12910</name>
</gene>
<protein>
    <submittedName>
        <fullName evidence="8">Lipopolysaccharide biosynthesis protein</fullName>
    </submittedName>
</protein>
<organism evidence="8 9">
    <name type="scientific">Sphingomonas naphthae</name>
    <dbReference type="NCBI Taxonomy" id="1813468"/>
    <lineage>
        <taxon>Bacteria</taxon>
        <taxon>Pseudomonadati</taxon>
        <taxon>Pseudomonadota</taxon>
        <taxon>Alphaproteobacteria</taxon>
        <taxon>Sphingomonadales</taxon>
        <taxon>Sphingomonadaceae</taxon>
        <taxon>Sphingomonas</taxon>
    </lineage>
</organism>
<dbReference type="EMBL" id="CP117411">
    <property type="protein sequence ID" value="WCT72532.1"/>
    <property type="molecule type" value="Genomic_DNA"/>
</dbReference>
<evidence type="ECO:0000256" key="6">
    <source>
        <dbReference type="ARBA" id="ARBA00023136"/>
    </source>
</evidence>
<evidence type="ECO:0000313" key="8">
    <source>
        <dbReference type="EMBL" id="WCT72532.1"/>
    </source>
</evidence>
<feature type="transmembrane region" description="Helical" evidence="7">
    <location>
        <begin position="422"/>
        <end position="442"/>
    </location>
</feature>
<keyword evidence="3" id="KW-1003">Cell membrane</keyword>
<accession>A0ABY7TH26</accession>
<keyword evidence="5 7" id="KW-1133">Transmembrane helix</keyword>
<evidence type="ECO:0000256" key="5">
    <source>
        <dbReference type="ARBA" id="ARBA00022989"/>
    </source>
</evidence>
<evidence type="ECO:0000313" key="9">
    <source>
        <dbReference type="Proteomes" id="UP001220395"/>
    </source>
</evidence>
<keyword evidence="9" id="KW-1185">Reference proteome</keyword>
<feature type="transmembrane region" description="Helical" evidence="7">
    <location>
        <begin position="121"/>
        <end position="139"/>
    </location>
</feature>
<feature type="transmembrane region" description="Helical" evidence="7">
    <location>
        <begin position="364"/>
        <end position="385"/>
    </location>
</feature>
<dbReference type="Pfam" id="PF13440">
    <property type="entry name" value="Polysacc_synt_3"/>
    <property type="match status" value="1"/>
</dbReference>
<comment type="similarity">
    <text evidence="2">Belongs to the polysaccharide synthase family.</text>
</comment>
<evidence type="ECO:0000256" key="1">
    <source>
        <dbReference type="ARBA" id="ARBA00004651"/>
    </source>
</evidence>
<keyword evidence="4 7" id="KW-0812">Transmembrane</keyword>
<evidence type="ECO:0000256" key="7">
    <source>
        <dbReference type="SAM" id="Phobius"/>
    </source>
</evidence>
<comment type="subcellular location">
    <subcellularLocation>
        <location evidence="1">Cell membrane</location>
        <topology evidence="1">Multi-pass membrane protein</topology>
    </subcellularLocation>
</comment>
<dbReference type="CDD" id="cd13127">
    <property type="entry name" value="MATE_tuaB_like"/>
    <property type="match status" value="1"/>
</dbReference>
<feature type="transmembrane region" description="Helical" evidence="7">
    <location>
        <begin position="179"/>
        <end position="200"/>
    </location>
</feature>
<evidence type="ECO:0000256" key="2">
    <source>
        <dbReference type="ARBA" id="ARBA00007430"/>
    </source>
</evidence>
<feature type="transmembrane region" description="Helical" evidence="7">
    <location>
        <begin position="151"/>
        <end position="173"/>
    </location>
</feature>
<evidence type="ECO:0000256" key="4">
    <source>
        <dbReference type="ARBA" id="ARBA00022692"/>
    </source>
</evidence>
<feature type="transmembrane region" description="Helical" evidence="7">
    <location>
        <begin position="297"/>
        <end position="320"/>
    </location>
</feature>
<name>A0ABY7TH26_9SPHN</name>
<proteinExistence type="inferred from homology"/>
<feature type="transmembrane region" description="Helical" evidence="7">
    <location>
        <begin position="21"/>
        <end position="43"/>
    </location>
</feature>
<dbReference type="InterPro" id="IPR050833">
    <property type="entry name" value="Poly_Biosynth_Transport"/>
</dbReference>
<evidence type="ECO:0000256" key="3">
    <source>
        <dbReference type="ARBA" id="ARBA00022475"/>
    </source>
</evidence>
<feature type="transmembrane region" description="Helical" evidence="7">
    <location>
        <begin position="454"/>
        <end position="472"/>
    </location>
</feature>
<keyword evidence="6 7" id="KW-0472">Membrane</keyword>
<sequence>MTPGHLDAPKDRLRQRVLHGTLATSLAQAVKFAVQLLSVVILSRMLDPASFGLFAMVMPIAAFVMMFQDMGLSNAVITSTTLSQGQASAMFWINLGLSLALALLFAAAAPLIGWFYDEPRLPMLALALAGTVLVSGLTTQHFALLNRGMRFAPIALIDALSAVTGLGVAVIVATYSRSAWALVASVVASMSVSLIGGWLATGWRPGRPAPFAEVRDMVGLGGGLTSFTLTNFLARNMDKVLIGRVGGAVEVGLYDRAYKLLLFPLQQVNNPVGRVIVPALSRLRDEPHRYRSAYARVVRFMLLLTLPGVAFLIVYAPILIPTLLGGHWATAVPIFLWLGLAAIHQPMTATTGWLFISQQRGADFAKWGVVNAVTSIAAFAIGMPWGAVGVAAAYGLSDLFIRLPAVCWWVGRRGPVSTGDLIRIAAPFLLIVPAVMLALLFVRDQLAAGDVVRLIAGIALSYLFTILGLATLPQGRAILRDILSHIPGRRRAAPVMTEAAAGG</sequence>
<feature type="transmembrane region" description="Helical" evidence="7">
    <location>
        <begin position="89"/>
        <end position="115"/>
    </location>
</feature>
<dbReference type="PANTHER" id="PTHR30250:SF10">
    <property type="entry name" value="LIPOPOLYSACCHARIDE BIOSYNTHESIS PROTEIN WZXC"/>
    <property type="match status" value="1"/>
</dbReference>
<dbReference type="Proteomes" id="UP001220395">
    <property type="component" value="Chromosome"/>
</dbReference>
<dbReference type="PANTHER" id="PTHR30250">
    <property type="entry name" value="PST FAMILY PREDICTED COLANIC ACID TRANSPORTER"/>
    <property type="match status" value="1"/>
</dbReference>
<feature type="transmembrane region" description="Helical" evidence="7">
    <location>
        <begin position="49"/>
        <end position="68"/>
    </location>
</feature>
<dbReference type="RefSeq" id="WP_273686498.1">
    <property type="nucleotide sequence ID" value="NZ_CP117411.1"/>
</dbReference>
<reference evidence="8 9" key="1">
    <citation type="submission" date="2023-02" db="EMBL/GenBank/DDBJ databases">
        <title>Genome sequence of Sphingomonas naphthae.</title>
        <authorList>
            <person name="Kim S."/>
            <person name="Heo J."/>
            <person name="Kwon S.-W."/>
        </authorList>
    </citation>
    <scope>NUCLEOTIDE SEQUENCE [LARGE SCALE GENOMIC DNA]</scope>
    <source>
        <strain evidence="8 9">KACC 18716</strain>
    </source>
</reference>